<dbReference type="InterPro" id="IPR036291">
    <property type="entry name" value="NAD(P)-bd_dom_sf"/>
</dbReference>
<dbReference type="Pfam" id="PF05368">
    <property type="entry name" value="NmrA"/>
    <property type="match status" value="1"/>
</dbReference>
<comment type="caution">
    <text evidence="4">The sequence shown here is derived from an EMBL/GenBank/DDBJ whole genome shotgun (WGS) entry which is preliminary data.</text>
</comment>
<dbReference type="RefSeq" id="XP_040711547.1">
    <property type="nucleotide sequence ID" value="XM_040862432.1"/>
</dbReference>
<proteinExistence type="inferred from homology"/>
<dbReference type="SUPFAM" id="SSF51735">
    <property type="entry name" value="NAD(P)-binding Rossmann-fold domains"/>
    <property type="match status" value="1"/>
</dbReference>
<dbReference type="STRING" id="1141098.A0A1Y2DIS9"/>
<dbReference type="GO" id="GO:0005634">
    <property type="term" value="C:nucleus"/>
    <property type="evidence" value="ECO:0007669"/>
    <property type="project" value="TreeGrafter"/>
</dbReference>
<evidence type="ECO:0000256" key="1">
    <source>
        <dbReference type="ARBA" id="ARBA00006328"/>
    </source>
</evidence>
<dbReference type="InterPro" id="IPR051164">
    <property type="entry name" value="NmrA-like_oxidored"/>
</dbReference>
<dbReference type="AlphaFoldDB" id="A0A1Y2DIS9"/>
<dbReference type="InterPro" id="IPR008030">
    <property type="entry name" value="NmrA-like"/>
</dbReference>
<accession>A0A1Y2DIS9</accession>
<dbReference type="InParanoid" id="A0A1Y2DIS9"/>
<dbReference type="Proteomes" id="UP000193689">
    <property type="component" value="Unassembled WGS sequence"/>
</dbReference>
<dbReference type="OrthoDB" id="3358371at2759"/>
<feature type="domain" description="NmrA-like" evidence="3">
    <location>
        <begin position="5"/>
        <end position="256"/>
    </location>
</feature>
<evidence type="ECO:0000256" key="2">
    <source>
        <dbReference type="ARBA" id="ARBA00022857"/>
    </source>
</evidence>
<reference evidence="4 5" key="1">
    <citation type="submission" date="2016-07" db="EMBL/GenBank/DDBJ databases">
        <title>Pervasive Adenine N6-methylation of Active Genes in Fungi.</title>
        <authorList>
            <consortium name="DOE Joint Genome Institute"/>
            <person name="Mondo S.J."/>
            <person name="Dannebaum R.O."/>
            <person name="Kuo R.C."/>
            <person name="Labutti K."/>
            <person name="Haridas S."/>
            <person name="Kuo A."/>
            <person name="Salamov A."/>
            <person name="Ahrendt S.R."/>
            <person name="Lipzen A."/>
            <person name="Sullivan W."/>
            <person name="Andreopoulos W.B."/>
            <person name="Clum A."/>
            <person name="Lindquist E."/>
            <person name="Daum C."/>
            <person name="Ramamoorthy G.K."/>
            <person name="Gryganskyi A."/>
            <person name="Culley D."/>
            <person name="Magnuson J.K."/>
            <person name="James T.Y."/>
            <person name="O'Malley M.A."/>
            <person name="Stajich J.E."/>
            <person name="Spatafora J.W."/>
            <person name="Visel A."/>
            <person name="Grigoriev I.V."/>
        </authorList>
    </citation>
    <scope>NUCLEOTIDE SEQUENCE [LARGE SCALE GENOMIC DNA]</scope>
    <source>
        <strain evidence="4 5">CBS 129021</strain>
    </source>
</reference>
<evidence type="ECO:0000313" key="4">
    <source>
        <dbReference type="EMBL" id="ORY58735.1"/>
    </source>
</evidence>
<comment type="similarity">
    <text evidence="1">Belongs to the NmrA-type oxidoreductase family.</text>
</comment>
<dbReference type="CDD" id="cd05251">
    <property type="entry name" value="NmrA_like_SDR_a"/>
    <property type="match status" value="1"/>
</dbReference>
<dbReference type="EMBL" id="MCFJ01000015">
    <property type="protein sequence ID" value="ORY58735.1"/>
    <property type="molecule type" value="Genomic_DNA"/>
</dbReference>
<dbReference type="GeneID" id="63778644"/>
<gene>
    <name evidence="4" type="ORF">BCR38DRAFT_460623</name>
</gene>
<organism evidence="4 5">
    <name type="scientific">Pseudomassariella vexata</name>
    <dbReference type="NCBI Taxonomy" id="1141098"/>
    <lineage>
        <taxon>Eukaryota</taxon>
        <taxon>Fungi</taxon>
        <taxon>Dikarya</taxon>
        <taxon>Ascomycota</taxon>
        <taxon>Pezizomycotina</taxon>
        <taxon>Sordariomycetes</taxon>
        <taxon>Xylariomycetidae</taxon>
        <taxon>Amphisphaeriales</taxon>
        <taxon>Pseudomassariaceae</taxon>
        <taxon>Pseudomassariella</taxon>
    </lineage>
</organism>
<protein>
    <submittedName>
        <fullName evidence="4">NAD dependent epimerase/dehydratase</fullName>
    </submittedName>
</protein>
<evidence type="ECO:0000259" key="3">
    <source>
        <dbReference type="Pfam" id="PF05368"/>
    </source>
</evidence>
<dbReference type="Gene3D" id="3.40.50.720">
    <property type="entry name" value="NAD(P)-binding Rossmann-like Domain"/>
    <property type="match status" value="1"/>
</dbReference>
<evidence type="ECO:0000313" key="5">
    <source>
        <dbReference type="Proteomes" id="UP000193689"/>
    </source>
</evidence>
<name>A0A1Y2DIS9_9PEZI</name>
<dbReference type="PANTHER" id="PTHR42748:SF7">
    <property type="entry name" value="NMRA LIKE REDOX SENSOR 1-RELATED"/>
    <property type="match status" value="1"/>
</dbReference>
<keyword evidence="5" id="KW-1185">Reference proteome</keyword>
<dbReference type="PANTHER" id="PTHR42748">
    <property type="entry name" value="NITROGEN METABOLITE REPRESSION PROTEIN NMRA FAMILY MEMBER"/>
    <property type="match status" value="1"/>
</dbReference>
<sequence>MSSSTKVLVTTATGNQGAGVVRHCLKAGHEVHALVRDPSSPAAKALAELGATLVQGDLDDPNSLQSAMRNMDAVFLNLPSSLNRTEALQRAKNTISAARSSPTVSAMVCSTAVKTGQHETFTAWGPQHPMYDYWLSKHAIENLVRSAGFLHWTIVRPTHLLQNFQSPLSTFCFPGFAQDRVLRVAYKPTTKLAFVDAADVGIVVAAAISYPEKYSGREIDLAVDELTIGELAQKISKALGTEVKVEFYSDEKVKLMQQMVEASNKEFSLRSVDEFFAEATL</sequence>
<keyword evidence="2" id="KW-0521">NADP</keyword>